<organism evidence="2 3">
    <name type="scientific">Sphingopyxis fribergensis</name>
    <dbReference type="NCBI Taxonomy" id="1515612"/>
    <lineage>
        <taxon>Bacteria</taxon>
        <taxon>Pseudomonadati</taxon>
        <taxon>Pseudomonadota</taxon>
        <taxon>Alphaproteobacteria</taxon>
        <taxon>Sphingomonadales</taxon>
        <taxon>Sphingomonadaceae</taxon>
        <taxon>Sphingopyxis</taxon>
    </lineage>
</organism>
<keyword evidence="1" id="KW-1133">Transmembrane helix</keyword>
<reference evidence="2 3" key="1">
    <citation type="journal article" date="2015" name="Int. J. Syst. Evol. Microbiol.">
        <title>Description of Sphingopyxis fribergensis sp. nov. - a soil bacterium with the ability to degrade styrene and phenylacetic acid.</title>
        <authorList>
            <person name="Oelschlagel M."/>
            <person name="Ruckert C."/>
            <person name="Kalinowski J."/>
            <person name="Schmidt G."/>
            <person name="Schlomann M."/>
            <person name="Tischler D."/>
        </authorList>
    </citation>
    <scope>NUCLEOTIDE SEQUENCE [LARGE SCALE GENOMIC DNA]</scope>
    <source>
        <strain evidence="2 3">Kp5.2</strain>
    </source>
</reference>
<sequence>MEHDRGSIRVAAWQFGTSLMLVFGAFVIAATARGQTAAVGRTWAIAEPDALSEIEARVAQQPKSIAGRFGPREKWSAMQSAALGVARANRKRSVVPFHTLDFEVRLDDGKLLYPKGYTFNPLTYVSMPQRLIVVHSRDLNWALGHARASDWILLAGGGPEVTDPIALGEKVARPLFILEERVKERLDLRVAPVIVAQVGQKLEVSEFALERKGPAPASQILRSASTP</sequence>
<evidence type="ECO:0000313" key="2">
    <source>
        <dbReference type="EMBL" id="AJA09638.1"/>
    </source>
</evidence>
<keyword evidence="1" id="KW-0812">Transmembrane</keyword>
<feature type="transmembrane region" description="Helical" evidence="1">
    <location>
        <begin position="12"/>
        <end position="32"/>
    </location>
</feature>
<evidence type="ECO:0000313" key="3">
    <source>
        <dbReference type="Proteomes" id="UP000030907"/>
    </source>
</evidence>
<accession>A0A0A7PKA7</accession>
<proteinExistence type="predicted"/>
<dbReference type="HOGENOM" id="CLU_087622_0_0_5"/>
<keyword evidence="1" id="KW-0472">Membrane</keyword>
<keyword evidence="3" id="KW-1185">Reference proteome</keyword>
<dbReference type="AlphaFoldDB" id="A0A0A7PKA7"/>
<gene>
    <name evidence="2" type="primary">traW</name>
    <name evidence="2" type="ORF">SKP52_13760</name>
</gene>
<dbReference type="KEGG" id="sphk:SKP52_13760"/>
<evidence type="ECO:0000256" key="1">
    <source>
        <dbReference type="SAM" id="Phobius"/>
    </source>
</evidence>
<protein>
    <submittedName>
        <fullName evidence="2">Plasmid transfer protein TraW</fullName>
    </submittedName>
</protein>
<dbReference type="STRING" id="1515612.SKP52_13760"/>
<dbReference type="EMBL" id="CP009122">
    <property type="protein sequence ID" value="AJA09638.1"/>
    <property type="molecule type" value="Genomic_DNA"/>
</dbReference>
<dbReference type="Proteomes" id="UP000030907">
    <property type="component" value="Chromosome"/>
</dbReference>
<name>A0A0A7PKA7_9SPHN</name>